<accession>A0ABP9KQH5</accession>
<dbReference type="Proteomes" id="UP001500603">
    <property type="component" value="Unassembled WGS sequence"/>
</dbReference>
<comment type="caution">
    <text evidence="2">The sequence shown here is derived from an EMBL/GenBank/DDBJ whole genome shotgun (WGS) entry which is preliminary data.</text>
</comment>
<keyword evidence="3" id="KW-1185">Reference proteome</keyword>
<dbReference type="SUPFAM" id="SSF54593">
    <property type="entry name" value="Glyoxalase/Bleomycin resistance protein/Dihydroxybiphenyl dioxygenase"/>
    <property type="match status" value="1"/>
</dbReference>
<dbReference type="RefSeq" id="WP_345498049.1">
    <property type="nucleotide sequence ID" value="NZ_BAABJM010000005.1"/>
</dbReference>
<feature type="domain" description="Glyoxalase-like" evidence="1">
    <location>
        <begin position="8"/>
        <end position="95"/>
    </location>
</feature>
<protein>
    <recommendedName>
        <fullName evidence="1">Glyoxalase-like domain-containing protein</fullName>
    </recommendedName>
</protein>
<name>A0ABP9KQH5_9NOCA</name>
<organism evidence="2 3">
    <name type="scientific">Nocardia callitridis</name>
    <dbReference type="NCBI Taxonomy" id="648753"/>
    <lineage>
        <taxon>Bacteria</taxon>
        <taxon>Bacillati</taxon>
        <taxon>Actinomycetota</taxon>
        <taxon>Actinomycetes</taxon>
        <taxon>Mycobacteriales</taxon>
        <taxon>Nocardiaceae</taxon>
        <taxon>Nocardia</taxon>
    </lineage>
</organism>
<reference evidence="3" key="1">
    <citation type="journal article" date="2019" name="Int. J. Syst. Evol. Microbiol.">
        <title>The Global Catalogue of Microorganisms (GCM) 10K type strain sequencing project: providing services to taxonomists for standard genome sequencing and annotation.</title>
        <authorList>
            <consortium name="The Broad Institute Genomics Platform"/>
            <consortium name="The Broad Institute Genome Sequencing Center for Infectious Disease"/>
            <person name="Wu L."/>
            <person name="Ma J."/>
        </authorList>
    </citation>
    <scope>NUCLEOTIDE SEQUENCE [LARGE SCALE GENOMIC DNA]</scope>
    <source>
        <strain evidence="3">JCM 18298</strain>
    </source>
</reference>
<dbReference type="InterPro" id="IPR029068">
    <property type="entry name" value="Glyas_Bleomycin-R_OHBP_Dase"/>
</dbReference>
<evidence type="ECO:0000259" key="1">
    <source>
        <dbReference type="Pfam" id="PF13468"/>
    </source>
</evidence>
<sequence>MRNDITGFHHVGVVNRDLDAMETTYKRLGFALSPRSQHMLADRPGAPLAPGCTANMCALFGNSYIELLGIVDESAPDPWHTKRMVDQYEGLRILNLDSEMPRKPMRGWVRRDCG</sequence>
<dbReference type="Pfam" id="PF13468">
    <property type="entry name" value="Glyoxalase_3"/>
    <property type="match status" value="1"/>
</dbReference>
<evidence type="ECO:0000313" key="3">
    <source>
        <dbReference type="Proteomes" id="UP001500603"/>
    </source>
</evidence>
<dbReference type="InterPro" id="IPR025870">
    <property type="entry name" value="Glyoxalase-like_dom"/>
</dbReference>
<dbReference type="Gene3D" id="3.10.180.10">
    <property type="entry name" value="2,3-Dihydroxybiphenyl 1,2-Dioxygenase, domain 1"/>
    <property type="match status" value="1"/>
</dbReference>
<evidence type="ECO:0000313" key="2">
    <source>
        <dbReference type="EMBL" id="GAA5063307.1"/>
    </source>
</evidence>
<gene>
    <name evidence="2" type="ORF">GCM10023318_47940</name>
</gene>
<dbReference type="EMBL" id="BAABJM010000005">
    <property type="protein sequence ID" value="GAA5063307.1"/>
    <property type="molecule type" value="Genomic_DNA"/>
</dbReference>
<proteinExistence type="predicted"/>